<evidence type="ECO:0000259" key="9">
    <source>
        <dbReference type="PROSITE" id="PS51007"/>
    </source>
</evidence>
<reference evidence="10 11" key="1">
    <citation type="journal article" date="2018" name="ISME J.">
        <title>Endosymbiont genomes yield clues of tubeworm success.</title>
        <authorList>
            <person name="Li Y."/>
            <person name="Liles M.R."/>
            <person name="Halanych K.M."/>
        </authorList>
    </citation>
    <scope>NUCLEOTIDE SEQUENCE [LARGE SCALE GENOMIC DNA]</scope>
    <source>
        <strain evidence="10">A1462</strain>
    </source>
</reference>
<accession>A0A370DK95</accession>
<keyword evidence="11" id="KW-1185">Reference proteome</keyword>
<keyword evidence="3 6" id="KW-0479">Metal-binding</keyword>
<evidence type="ECO:0000256" key="2">
    <source>
        <dbReference type="ARBA" id="ARBA00022617"/>
    </source>
</evidence>
<keyword evidence="4" id="KW-0249">Electron transport</keyword>
<dbReference type="Gene3D" id="1.10.760.10">
    <property type="entry name" value="Cytochrome c-like domain"/>
    <property type="match status" value="1"/>
</dbReference>
<dbReference type="InterPro" id="IPR009056">
    <property type="entry name" value="Cyt_c-like_dom"/>
</dbReference>
<proteinExistence type="predicted"/>
<evidence type="ECO:0000256" key="1">
    <source>
        <dbReference type="ARBA" id="ARBA00022448"/>
    </source>
</evidence>
<evidence type="ECO:0000256" key="6">
    <source>
        <dbReference type="PROSITE-ProRule" id="PRU00433"/>
    </source>
</evidence>
<feature type="signal peptide" evidence="8">
    <location>
        <begin position="1"/>
        <end position="26"/>
    </location>
</feature>
<feature type="region of interest" description="Disordered" evidence="7">
    <location>
        <begin position="41"/>
        <end position="61"/>
    </location>
</feature>
<dbReference type="PANTHER" id="PTHR33751">
    <property type="entry name" value="CBB3-TYPE CYTOCHROME C OXIDASE SUBUNIT FIXP"/>
    <property type="match status" value="1"/>
</dbReference>
<organism evidence="10 11">
    <name type="scientific">endosymbiont of Escarpia spicata</name>
    <dbReference type="NCBI Taxonomy" id="2200908"/>
    <lineage>
        <taxon>Bacteria</taxon>
        <taxon>Pseudomonadati</taxon>
        <taxon>Pseudomonadota</taxon>
        <taxon>Gammaproteobacteria</taxon>
        <taxon>sulfur-oxidizing symbionts</taxon>
    </lineage>
</organism>
<feature type="chain" id="PRO_5016902246" description="Cytochrome c domain-containing protein" evidence="8">
    <location>
        <begin position="27"/>
        <end position="112"/>
    </location>
</feature>
<dbReference type="GO" id="GO:0046872">
    <property type="term" value="F:metal ion binding"/>
    <property type="evidence" value="ECO:0007669"/>
    <property type="project" value="UniProtKB-KW"/>
</dbReference>
<dbReference type="InterPro" id="IPR036909">
    <property type="entry name" value="Cyt_c-like_dom_sf"/>
</dbReference>
<evidence type="ECO:0000256" key="5">
    <source>
        <dbReference type="ARBA" id="ARBA00023004"/>
    </source>
</evidence>
<keyword evidence="8" id="KW-0732">Signal</keyword>
<evidence type="ECO:0000313" key="10">
    <source>
        <dbReference type="EMBL" id="RDH85322.1"/>
    </source>
</evidence>
<evidence type="ECO:0000313" key="11">
    <source>
        <dbReference type="Proteomes" id="UP000254771"/>
    </source>
</evidence>
<dbReference type="InterPro" id="IPR050597">
    <property type="entry name" value="Cytochrome_c_Oxidase_Subunit"/>
</dbReference>
<dbReference type="EMBL" id="QFXE01000013">
    <property type="protein sequence ID" value="RDH85322.1"/>
    <property type="molecule type" value="Genomic_DNA"/>
</dbReference>
<evidence type="ECO:0000256" key="3">
    <source>
        <dbReference type="ARBA" id="ARBA00022723"/>
    </source>
</evidence>
<dbReference type="GO" id="GO:0009055">
    <property type="term" value="F:electron transfer activity"/>
    <property type="evidence" value="ECO:0007669"/>
    <property type="project" value="InterPro"/>
</dbReference>
<dbReference type="Pfam" id="PF00034">
    <property type="entry name" value="Cytochrom_C"/>
    <property type="match status" value="1"/>
</dbReference>
<gene>
    <name evidence="10" type="ORF">DIZ78_10170</name>
</gene>
<keyword evidence="5 6" id="KW-0408">Iron</keyword>
<protein>
    <recommendedName>
        <fullName evidence="9">Cytochrome c domain-containing protein</fullName>
    </recommendedName>
</protein>
<keyword evidence="2 6" id="KW-0349">Heme</keyword>
<dbReference type="PROSITE" id="PS51007">
    <property type="entry name" value="CYTC"/>
    <property type="match status" value="1"/>
</dbReference>
<feature type="domain" description="Cytochrome c" evidence="9">
    <location>
        <begin position="28"/>
        <end position="106"/>
    </location>
</feature>
<keyword evidence="1" id="KW-0813">Transport</keyword>
<name>A0A370DK95_9GAMM</name>
<sequence length="112" mass="12241">MCNMLIKKLIVTTMFVSIFSVASVQAAGDVAKGKKLAEEDCEDCHGDDGLGDEDNPPIAGMDPKEHIQELMDYKSGKRVDENEDMEAEDMSEQDMADVAAYYATLPAPPPKK</sequence>
<evidence type="ECO:0000256" key="4">
    <source>
        <dbReference type="ARBA" id="ARBA00022982"/>
    </source>
</evidence>
<dbReference type="SUPFAM" id="SSF46626">
    <property type="entry name" value="Cytochrome c"/>
    <property type="match status" value="1"/>
</dbReference>
<dbReference type="AlphaFoldDB" id="A0A370DK95"/>
<dbReference type="PANTHER" id="PTHR33751:SF9">
    <property type="entry name" value="CYTOCHROME C4"/>
    <property type="match status" value="1"/>
</dbReference>
<evidence type="ECO:0000256" key="7">
    <source>
        <dbReference type="SAM" id="MobiDB-lite"/>
    </source>
</evidence>
<comment type="caution">
    <text evidence="10">The sequence shown here is derived from an EMBL/GenBank/DDBJ whole genome shotgun (WGS) entry which is preliminary data.</text>
</comment>
<dbReference type="Proteomes" id="UP000254771">
    <property type="component" value="Unassembled WGS sequence"/>
</dbReference>
<evidence type="ECO:0000256" key="8">
    <source>
        <dbReference type="SAM" id="SignalP"/>
    </source>
</evidence>
<dbReference type="GO" id="GO:0020037">
    <property type="term" value="F:heme binding"/>
    <property type="evidence" value="ECO:0007669"/>
    <property type="project" value="InterPro"/>
</dbReference>